<gene>
    <name evidence="1" type="ORF">KPL71_017396</name>
</gene>
<proteinExistence type="predicted"/>
<protein>
    <submittedName>
        <fullName evidence="1">R3H domain-containing protein</fullName>
    </submittedName>
</protein>
<organism evidence="1 2">
    <name type="scientific">Citrus sinensis</name>
    <name type="common">Sweet orange</name>
    <name type="synonym">Citrus aurantium var. sinensis</name>
    <dbReference type="NCBI Taxonomy" id="2711"/>
    <lineage>
        <taxon>Eukaryota</taxon>
        <taxon>Viridiplantae</taxon>
        <taxon>Streptophyta</taxon>
        <taxon>Embryophyta</taxon>
        <taxon>Tracheophyta</taxon>
        <taxon>Spermatophyta</taxon>
        <taxon>Magnoliopsida</taxon>
        <taxon>eudicotyledons</taxon>
        <taxon>Gunneridae</taxon>
        <taxon>Pentapetalae</taxon>
        <taxon>rosids</taxon>
        <taxon>malvids</taxon>
        <taxon>Sapindales</taxon>
        <taxon>Rutaceae</taxon>
        <taxon>Aurantioideae</taxon>
        <taxon>Citrus</taxon>
    </lineage>
</organism>
<dbReference type="Proteomes" id="UP000829398">
    <property type="component" value="Chromosome 6"/>
</dbReference>
<evidence type="ECO:0000313" key="1">
    <source>
        <dbReference type="EMBL" id="KAH9734498.1"/>
    </source>
</evidence>
<accession>A0ACB8JPP2</accession>
<reference evidence="2" key="1">
    <citation type="journal article" date="2023" name="Hortic. Res.">
        <title>A chromosome-level phased genome enabling allele-level studies in sweet orange: a case study on citrus Huanglongbing tolerance.</title>
        <authorList>
            <person name="Wu B."/>
            <person name="Yu Q."/>
            <person name="Deng Z."/>
            <person name="Duan Y."/>
            <person name="Luo F."/>
            <person name="Gmitter F. Jr."/>
        </authorList>
    </citation>
    <scope>NUCLEOTIDE SEQUENCE [LARGE SCALE GENOMIC DNA]</scope>
    <source>
        <strain evidence="2">cv. Valencia</strain>
    </source>
</reference>
<dbReference type="EMBL" id="CM039175">
    <property type="protein sequence ID" value="KAH9734498.1"/>
    <property type="molecule type" value="Genomic_DNA"/>
</dbReference>
<name>A0ACB8JPP2_CITSI</name>
<keyword evidence="2" id="KW-1185">Reference proteome</keyword>
<evidence type="ECO:0000313" key="2">
    <source>
        <dbReference type="Proteomes" id="UP000829398"/>
    </source>
</evidence>
<sequence>MKEARRNSGKKASSKSSLGMRAFSIEKKDNNAHVGKTKKERTMKVVDDLPKDQQDFEVAVVLEISIAFKVGESSSTTFPPSSLDPMVMEDLLEVEKLIGYKLEAEDVSTIDLNEKAGIISDDDEDGYQGSMIPDPDPEDGFVNLQVEELAFLVKDNLPSKHLVLSMEEALVNFLQDDNSADGVLELEPMDSYNRLLLHRLADIFGFAHESVGEGVDRHLILERCSETSIPSILVSDILWQYGEPQSLTTSHQILRRKEAPPVLKIQSPSGEHSLAEREAAYLAARERIFSMDARTVAEPVRQKPRSVPIVAQRMIAHALGQKMKSGDQDTAVRDEITNEKLANEINIRESDKAGPNTSLEAYQETTLLPGQNVNSLDKSNKKKGKSTVSSQSDRIAPQETSEKSSNGVSISRNRRSTNSSNKEYLKEERLGAAKRLFAHALGLQSARDSFHLKLSETKQSESE</sequence>
<comment type="caution">
    <text evidence="1">The sequence shown here is derived from an EMBL/GenBank/DDBJ whole genome shotgun (WGS) entry which is preliminary data.</text>
</comment>